<comment type="caution">
    <text evidence="2">The sequence shown here is derived from an EMBL/GenBank/DDBJ whole genome shotgun (WGS) entry which is preliminary data.</text>
</comment>
<dbReference type="GO" id="GO:0016758">
    <property type="term" value="F:hexosyltransferase activity"/>
    <property type="evidence" value="ECO:0007669"/>
    <property type="project" value="UniProtKB-ARBA"/>
</dbReference>
<dbReference type="Gene3D" id="3.90.550.10">
    <property type="entry name" value="Spore Coat Polysaccharide Biosynthesis Protein SpsA, Chain A"/>
    <property type="match status" value="1"/>
</dbReference>
<accession>A0A918W273</accession>
<dbReference type="CDD" id="cd06433">
    <property type="entry name" value="GT_2_WfgS_like"/>
    <property type="match status" value="1"/>
</dbReference>
<dbReference type="PANTHER" id="PTHR22916">
    <property type="entry name" value="GLYCOSYLTRANSFERASE"/>
    <property type="match status" value="1"/>
</dbReference>
<sequence length="271" mass="31617">MKISIITIVYNRKHCIADCIQSVLDQTYHNIEHIIIDGGSTDGTQEVIEKYRDKIAFYISEKDEGVFDAYNKGIKNATGDVIGVLNSDDFFFEPETIQKIAEAFSFSGADLVYANGLFVDQEDLSRVKRIYPSKPFRRRYLSYGWIPLHTTIFVRKEVFEKNGFYHRGYTIASDYEISLRWFKNDDIKKFFLNEWVVKMRLGGLSTSARLQLRKSREDLRIIKLYHLNGLFTLACKIGRKIPQYLVPQTKEFIRFPSIRLPLSSKPQLEKK</sequence>
<keyword evidence="3" id="KW-1185">Reference proteome</keyword>
<dbReference type="SUPFAM" id="SSF53448">
    <property type="entry name" value="Nucleotide-diphospho-sugar transferases"/>
    <property type="match status" value="1"/>
</dbReference>
<dbReference type="EMBL" id="BMXB01000021">
    <property type="protein sequence ID" value="GHA49683.1"/>
    <property type="molecule type" value="Genomic_DNA"/>
</dbReference>
<feature type="domain" description="Glycosyltransferase 2-like" evidence="1">
    <location>
        <begin position="4"/>
        <end position="159"/>
    </location>
</feature>
<name>A0A918W273_9FLAO</name>
<dbReference type="PANTHER" id="PTHR22916:SF3">
    <property type="entry name" value="UDP-GLCNAC:BETAGAL BETA-1,3-N-ACETYLGLUCOSAMINYLTRANSFERASE-LIKE PROTEIN 1"/>
    <property type="match status" value="1"/>
</dbReference>
<dbReference type="InterPro" id="IPR029044">
    <property type="entry name" value="Nucleotide-diphossugar_trans"/>
</dbReference>
<evidence type="ECO:0000313" key="3">
    <source>
        <dbReference type="Proteomes" id="UP000610456"/>
    </source>
</evidence>
<protein>
    <submittedName>
        <fullName evidence="2">Glycosyl transferase</fullName>
    </submittedName>
</protein>
<dbReference type="AlphaFoldDB" id="A0A918W273"/>
<proteinExistence type="predicted"/>
<organism evidence="2 3">
    <name type="scientific">Salinimicrobium marinum</name>
    <dbReference type="NCBI Taxonomy" id="680283"/>
    <lineage>
        <taxon>Bacteria</taxon>
        <taxon>Pseudomonadati</taxon>
        <taxon>Bacteroidota</taxon>
        <taxon>Flavobacteriia</taxon>
        <taxon>Flavobacteriales</taxon>
        <taxon>Flavobacteriaceae</taxon>
        <taxon>Salinimicrobium</taxon>
    </lineage>
</organism>
<evidence type="ECO:0000259" key="1">
    <source>
        <dbReference type="Pfam" id="PF00535"/>
    </source>
</evidence>
<dbReference type="Pfam" id="PF00535">
    <property type="entry name" value="Glycos_transf_2"/>
    <property type="match status" value="1"/>
</dbReference>
<dbReference type="RefSeq" id="WP_189606167.1">
    <property type="nucleotide sequence ID" value="NZ_BMXB01000021.1"/>
</dbReference>
<reference evidence="2" key="2">
    <citation type="submission" date="2020-09" db="EMBL/GenBank/DDBJ databases">
        <authorList>
            <person name="Sun Q."/>
            <person name="Kim S."/>
        </authorList>
    </citation>
    <scope>NUCLEOTIDE SEQUENCE</scope>
    <source>
        <strain evidence="2">KCTC 12719</strain>
    </source>
</reference>
<keyword evidence="2" id="KW-0808">Transferase</keyword>
<evidence type="ECO:0000313" key="2">
    <source>
        <dbReference type="EMBL" id="GHA49683.1"/>
    </source>
</evidence>
<reference evidence="2" key="1">
    <citation type="journal article" date="2014" name="Int. J. Syst. Evol. Microbiol.">
        <title>Complete genome sequence of Corynebacterium casei LMG S-19264T (=DSM 44701T), isolated from a smear-ripened cheese.</title>
        <authorList>
            <consortium name="US DOE Joint Genome Institute (JGI-PGF)"/>
            <person name="Walter F."/>
            <person name="Albersmeier A."/>
            <person name="Kalinowski J."/>
            <person name="Ruckert C."/>
        </authorList>
    </citation>
    <scope>NUCLEOTIDE SEQUENCE</scope>
    <source>
        <strain evidence="2">KCTC 12719</strain>
    </source>
</reference>
<dbReference type="Proteomes" id="UP000610456">
    <property type="component" value="Unassembled WGS sequence"/>
</dbReference>
<gene>
    <name evidence="2" type="ORF">GCM10007103_33220</name>
</gene>
<dbReference type="InterPro" id="IPR001173">
    <property type="entry name" value="Glyco_trans_2-like"/>
</dbReference>